<feature type="compositionally biased region" description="Basic and acidic residues" evidence="1">
    <location>
        <begin position="31"/>
        <end position="49"/>
    </location>
</feature>
<evidence type="ECO:0000256" key="1">
    <source>
        <dbReference type="SAM" id="MobiDB-lite"/>
    </source>
</evidence>
<dbReference type="AlphaFoldDB" id="A0A1I7XPM1"/>
<accession>A0A1I7XPM1</accession>
<keyword evidence="2" id="KW-0472">Membrane</keyword>
<name>A0A1I7XPM1_HETBA</name>
<evidence type="ECO:0000313" key="3">
    <source>
        <dbReference type="Proteomes" id="UP000095283"/>
    </source>
</evidence>
<reference evidence="4" key="1">
    <citation type="submission" date="2016-11" db="UniProtKB">
        <authorList>
            <consortium name="WormBaseParasite"/>
        </authorList>
    </citation>
    <scope>IDENTIFICATION</scope>
</reference>
<keyword evidence="3" id="KW-1185">Reference proteome</keyword>
<dbReference type="Pfam" id="PF07857">
    <property type="entry name" value="TMEM144"/>
    <property type="match status" value="1"/>
</dbReference>
<keyword evidence="2" id="KW-1133">Transmembrane helix</keyword>
<dbReference type="InterPro" id="IPR012435">
    <property type="entry name" value="TMEM144"/>
</dbReference>
<sequence>MTKVAPFILDDLFRGIIYIFIKSNVTAEENEKKDEELGKQSSYEKEKSKNTKKNISVLERAVSLLCAMASGLFYGSMLTPVNYIRVLYDL</sequence>
<evidence type="ECO:0000313" key="4">
    <source>
        <dbReference type="WBParaSite" id="Hba_19483"/>
    </source>
</evidence>
<organism evidence="3 4">
    <name type="scientific">Heterorhabditis bacteriophora</name>
    <name type="common">Entomopathogenic nematode worm</name>
    <dbReference type="NCBI Taxonomy" id="37862"/>
    <lineage>
        <taxon>Eukaryota</taxon>
        <taxon>Metazoa</taxon>
        <taxon>Ecdysozoa</taxon>
        <taxon>Nematoda</taxon>
        <taxon>Chromadorea</taxon>
        <taxon>Rhabditida</taxon>
        <taxon>Rhabditina</taxon>
        <taxon>Rhabditomorpha</taxon>
        <taxon>Strongyloidea</taxon>
        <taxon>Heterorhabditidae</taxon>
        <taxon>Heterorhabditis</taxon>
    </lineage>
</organism>
<feature type="transmembrane region" description="Helical" evidence="2">
    <location>
        <begin position="57"/>
        <end position="77"/>
    </location>
</feature>
<evidence type="ECO:0000256" key="2">
    <source>
        <dbReference type="SAM" id="Phobius"/>
    </source>
</evidence>
<keyword evidence="2" id="KW-0812">Transmembrane</keyword>
<protein>
    <submittedName>
        <fullName evidence="4">MFS domain-containing protein</fullName>
    </submittedName>
</protein>
<proteinExistence type="predicted"/>
<dbReference type="Proteomes" id="UP000095283">
    <property type="component" value="Unplaced"/>
</dbReference>
<dbReference type="WBParaSite" id="Hba_19483">
    <property type="protein sequence ID" value="Hba_19483"/>
    <property type="gene ID" value="Hba_19483"/>
</dbReference>
<feature type="region of interest" description="Disordered" evidence="1">
    <location>
        <begin position="31"/>
        <end position="52"/>
    </location>
</feature>